<reference evidence="2 3" key="1">
    <citation type="submission" date="2015-09" db="EMBL/GenBank/DDBJ databases">
        <title>Trachymyrmex zeteki WGS genome.</title>
        <authorList>
            <person name="Nygaard S."/>
            <person name="Hu H."/>
            <person name="Boomsma J."/>
            <person name="Zhang G."/>
        </authorList>
    </citation>
    <scope>NUCLEOTIDE SEQUENCE [LARGE SCALE GENOMIC DNA]</scope>
    <source>
        <strain evidence="2">Tzet28-1</strain>
        <tissue evidence="2">Whole body</tissue>
    </source>
</reference>
<keyword evidence="1" id="KW-0812">Transmembrane</keyword>
<evidence type="ECO:0000256" key="1">
    <source>
        <dbReference type="SAM" id="Phobius"/>
    </source>
</evidence>
<dbReference type="AlphaFoldDB" id="A0A151WXI0"/>
<keyword evidence="3" id="KW-1185">Reference proteome</keyword>
<dbReference type="Proteomes" id="UP000075809">
    <property type="component" value="Unassembled WGS sequence"/>
</dbReference>
<keyword evidence="1" id="KW-0472">Membrane</keyword>
<evidence type="ECO:0000313" key="3">
    <source>
        <dbReference type="Proteomes" id="UP000075809"/>
    </source>
</evidence>
<sequence length="56" mass="6518">MNLQAVHKTTSLIRLLLYIFISISFSPTLIYFPETVFSLCLAHRDVHIEIKLRGTR</sequence>
<organism evidence="2 3">
    <name type="scientific">Mycetomoellerius zeteki</name>
    <dbReference type="NCBI Taxonomy" id="64791"/>
    <lineage>
        <taxon>Eukaryota</taxon>
        <taxon>Metazoa</taxon>
        <taxon>Ecdysozoa</taxon>
        <taxon>Arthropoda</taxon>
        <taxon>Hexapoda</taxon>
        <taxon>Insecta</taxon>
        <taxon>Pterygota</taxon>
        <taxon>Neoptera</taxon>
        <taxon>Endopterygota</taxon>
        <taxon>Hymenoptera</taxon>
        <taxon>Apocrita</taxon>
        <taxon>Aculeata</taxon>
        <taxon>Formicoidea</taxon>
        <taxon>Formicidae</taxon>
        <taxon>Myrmicinae</taxon>
        <taxon>Mycetomoellerius</taxon>
    </lineage>
</organism>
<name>A0A151WXI0_9HYME</name>
<dbReference type="EMBL" id="KQ982662">
    <property type="protein sequence ID" value="KYQ52639.1"/>
    <property type="molecule type" value="Genomic_DNA"/>
</dbReference>
<evidence type="ECO:0000313" key="2">
    <source>
        <dbReference type="EMBL" id="KYQ52639.1"/>
    </source>
</evidence>
<gene>
    <name evidence="2" type="ORF">ALC60_08248</name>
</gene>
<accession>A0A151WXI0</accession>
<feature type="transmembrane region" description="Helical" evidence="1">
    <location>
        <begin position="12"/>
        <end position="32"/>
    </location>
</feature>
<proteinExistence type="predicted"/>
<keyword evidence="1" id="KW-1133">Transmembrane helix</keyword>
<protein>
    <submittedName>
        <fullName evidence="2">Uncharacterized protein</fullName>
    </submittedName>
</protein>